<dbReference type="RefSeq" id="XP_009171752.1">
    <property type="nucleotide sequence ID" value="XM_009173488.1"/>
</dbReference>
<evidence type="ECO:0000256" key="1">
    <source>
        <dbReference type="SAM" id="MobiDB-lite"/>
    </source>
</evidence>
<organism evidence="2 3">
    <name type="scientific">Opisthorchis viverrini</name>
    <name type="common">Southeast Asian liver fluke</name>
    <dbReference type="NCBI Taxonomy" id="6198"/>
    <lineage>
        <taxon>Eukaryota</taxon>
        <taxon>Metazoa</taxon>
        <taxon>Spiralia</taxon>
        <taxon>Lophotrochozoa</taxon>
        <taxon>Platyhelminthes</taxon>
        <taxon>Trematoda</taxon>
        <taxon>Digenea</taxon>
        <taxon>Opisthorchiida</taxon>
        <taxon>Opisthorchiata</taxon>
        <taxon>Opisthorchiidae</taxon>
        <taxon>Opisthorchis</taxon>
    </lineage>
</organism>
<dbReference type="EMBL" id="KL596808">
    <property type="protein sequence ID" value="KER24480.1"/>
    <property type="molecule type" value="Genomic_DNA"/>
</dbReference>
<dbReference type="CTD" id="20322027"/>
<dbReference type="KEGG" id="ovi:T265_07848"/>
<dbReference type="GeneID" id="20322027"/>
<protein>
    <submittedName>
        <fullName evidence="2">Uncharacterized protein</fullName>
    </submittedName>
</protein>
<dbReference type="Proteomes" id="UP000054324">
    <property type="component" value="Unassembled WGS sequence"/>
</dbReference>
<name>A0A074ZM81_OPIVI</name>
<sequence>MNIALRSPKALSDQGGAYNSETFNPKENSMFTSVWNLPKEDQLKSWTARRTTGATEVDERITRTARLATATRKLCGFGKKGYKFLDAYK</sequence>
<keyword evidence="3" id="KW-1185">Reference proteome</keyword>
<reference evidence="2 3" key="1">
    <citation type="submission" date="2013-11" db="EMBL/GenBank/DDBJ databases">
        <title>Opisthorchis viverrini - life in the bile duct.</title>
        <authorList>
            <person name="Young N.D."/>
            <person name="Nagarajan N."/>
            <person name="Lin S.J."/>
            <person name="Korhonen P.K."/>
            <person name="Jex A.R."/>
            <person name="Hall R.S."/>
            <person name="Safavi-Hemami H."/>
            <person name="Kaewkong W."/>
            <person name="Bertrand D."/>
            <person name="Gao S."/>
            <person name="Seet Q."/>
            <person name="Wongkham S."/>
            <person name="Teh B.T."/>
            <person name="Wongkham C."/>
            <person name="Intapan P.M."/>
            <person name="Maleewong W."/>
            <person name="Yang X."/>
            <person name="Hu M."/>
            <person name="Wang Z."/>
            <person name="Hofmann A."/>
            <person name="Sternberg P.W."/>
            <person name="Tan P."/>
            <person name="Wang J."/>
            <person name="Gasser R.B."/>
        </authorList>
    </citation>
    <scope>NUCLEOTIDE SEQUENCE [LARGE SCALE GENOMIC DNA]</scope>
</reference>
<proteinExistence type="predicted"/>
<evidence type="ECO:0000313" key="2">
    <source>
        <dbReference type="EMBL" id="KER24480.1"/>
    </source>
</evidence>
<dbReference type="AlphaFoldDB" id="A0A074ZM81"/>
<evidence type="ECO:0000313" key="3">
    <source>
        <dbReference type="Proteomes" id="UP000054324"/>
    </source>
</evidence>
<feature type="region of interest" description="Disordered" evidence="1">
    <location>
        <begin position="1"/>
        <end position="23"/>
    </location>
</feature>
<gene>
    <name evidence="2" type="ORF">T265_07848</name>
</gene>
<accession>A0A074ZM81</accession>